<dbReference type="Proteomes" id="UP000054051">
    <property type="component" value="Unassembled WGS sequence"/>
</dbReference>
<name>G2J932_9BURK</name>
<dbReference type="AlphaFoldDB" id="G2J932"/>
<protein>
    <recommendedName>
        <fullName evidence="3">HTH cro/C1-type domain-containing protein</fullName>
    </recommendedName>
</protein>
<dbReference type="InterPro" id="IPR010982">
    <property type="entry name" value="Lambda_DNA-bd_dom_sf"/>
</dbReference>
<dbReference type="SUPFAM" id="SSF47413">
    <property type="entry name" value="lambda repressor-like DNA-binding domains"/>
    <property type="match status" value="1"/>
</dbReference>
<evidence type="ECO:0000313" key="1">
    <source>
        <dbReference type="EMBL" id="CCD29279.1"/>
    </source>
</evidence>
<dbReference type="GO" id="GO:0003677">
    <property type="term" value="F:DNA binding"/>
    <property type="evidence" value="ECO:0007669"/>
    <property type="project" value="InterPro"/>
</dbReference>
<evidence type="ECO:0008006" key="3">
    <source>
        <dbReference type="Google" id="ProtNLM"/>
    </source>
</evidence>
<reference evidence="1 2" key="1">
    <citation type="submission" date="2011-08" db="EMBL/GenBank/DDBJ databases">
        <title>The genome of the obligate endobacterium of an arbuscular mycorrhizal fungus reveals an interphylum network of nutritional interactions.</title>
        <authorList>
            <person name="Ghignone S."/>
            <person name="Salvioli A."/>
            <person name="Anca I."/>
            <person name="Lumini E."/>
            <person name="Ortu G."/>
            <person name="Petiti L."/>
            <person name="Cruveiller S."/>
            <person name="Bianciotto V."/>
            <person name="Piffanelli P."/>
            <person name="Lanfranco L."/>
            <person name="Bonfante P."/>
        </authorList>
    </citation>
    <scope>NUCLEOTIDE SEQUENCE [LARGE SCALE GENOMIC DNA]</scope>
    <source>
        <strain evidence="1 2">BEG34</strain>
    </source>
</reference>
<evidence type="ECO:0000313" key="2">
    <source>
        <dbReference type="Proteomes" id="UP000054051"/>
    </source>
</evidence>
<accession>G2J932</accession>
<organism evidence="1 2">
    <name type="scientific">Candidatus Glomeribacter gigasporarum BEG34</name>
    <dbReference type="NCBI Taxonomy" id="1070319"/>
    <lineage>
        <taxon>Bacteria</taxon>
        <taxon>Pseudomonadati</taxon>
        <taxon>Pseudomonadota</taxon>
        <taxon>Betaproteobacteria</taxon>
        <taxon>Burkholderiales</taxon>
        <taxon>Burkholderiaceae</taxon>
        <taxon>Candidatus Glomeribacter</taxon>
    </lineage>
</organism>
<gene>
    <name evidence="1" type="ORF">CAGGBEG34_220028</name>
</gene>
<comment type="caution">
    <text evidence="1">The sequence shown here is derived from an EMBL/GenBank/DDBJ whole genome shotgun (WGS) entry which is preliminary data.</text>
</comment>
<dbReference type="EMBL" id="CAFB01000039">
    <property type="protein sequence ID" value="CCD29279.1"/>
    <property type="molecule type" value="Genomic_DNA"/>
</dbReference>
<dbReference type="RefSeq" id="WP_006682507.1">
    <property type="nucleotide sequence ID" value="NZ_CAFB01000039.1"/>
</dbReference>
<proteinExistence type="predicted"/>
<dbReference type="OrthoDB" id="9881134at2"/>
<sequence length="101" mass="11148">MCTLIEQLRRRRSDLGFSLTTLEKRTGFALPRLSVIFNRPKAVDLRLSSVEALADALDARVMVVPKESVALVQSLLSSHASLMAVEQTPSALERALSRRGK</sequence>
<keyword evidence="2" id="KW-1185">Reference proteome</keyword>